<dbReference type="SUPFAM" id="SSF57667">
    <property type="entry name" value="beta-beta-alpha zinc fingers"/>
    <property type="match status" value="1"/>
</dbReference>
<feature type="region of interest" description="Disordered" evidence="8">
    <location>
        <begin position="112"/>
        <end position="155"/>
    </location>
</feature>
<feature type="region of interest" description="Disordered" evidence="8">
    <location>
        <begin position="297"/>
        <end position="394"/>
    </location>
</feature>
<dbReference type="InterPro" id="IPR036236">
    <property type="entry name" value="Znf_C2H2_sf"/>
</dbReference>
<dbReference type="InterPro" id="IPR013087">
    <property type="entry name" value="Znf_C2H2_type"/>
</dbReference>
<feature type="compositionally biased region" description="Low complexity" evidence="8">
    <location>
        <begin position="414"/>
        <end position="441"/>
    </location>
</feature>
<keyword evidence="3" id="KW-0677">Repeat</keyword>
<keyword evidence="5" id="KW-0862">Zinc</keyword>
<reference evidence="10 11" key="1">
    <citation type="submission" date="2024-02" db="EMBL/GenBank/DDBJ databases">
        <title>A draft genome for the cacao thread blight pathogen Marasmius crinis-equi.</title>
        <authorList>
            <person name="Cohen S.P."/>
            <person name="Baruah I.K."/>
            <person name="Amoako-Attah I."/>
            <person name="Bukari Y."/>
            <person name="Meinhardt L.W."/>
            <person name="Bailey B.A."/>
        </authorList>
    </citation>
    <scope>NUCLEOTIDE SEQUENCE [LARGE SCALE GENOMIC DNA]</scope>
    <source>
        <strain evidence="10 11">GH-76</strain>
    </source>
</reference>
<feature type="compositionally biased region" description="Pro residues" evidence="8">
    <location>
        <begin position="297"/>
        <end position="306"/>
    </location>
</feature>
<evidence type="ECO:0000256" key="7">
    <source>
        <dbReference type="PROSITE-ProRule" id="PRU00042"/>
    </source>
</evidence>
<accession>A0ABR3FJE7</accession>
<evidence type="ECO:0000313" key="10">
    <source>
        <dbReference type="EMBL" id="KAL0575497.1"/>
    </source>
</evidence>
<name>A0ABR3FJE7_9AGAR</name>
<evidence type="ECO:0000256" key="1">
    <source>
        <dbReference type="ARBA" id="ARBA00004123"/>
    </source>
</evidence>
<proteinExistence type="predicted"/>
<keyword evidence="4 7" id="KW-0863">Zinc-finger</keyword>
<comment type="caution">
    <text evidence="10">The sequence shown here is derived from an EMBL/GenBank/DDBJ whole genome shotgun (WGS) entry which is preliminary data.</text>
</comment>
<dbReference type="PROSITE" id="PS50157">
    <property type="entry name" value="ZINC_FINGER_C2H2_2"/>
    <property type="match status" value="2"/>
</dbReference>
<evidence type="ECO:0000256" key="2">
    <source>
        <dbReference type="ARBA" id="ARBA00022723"/>
    </source>
</evidence>
<dbReference type="Proteomes" id="UP001465976">
    <property type="component" value="Unassembled WGS sequence"/>
</dbReference>
<evidence type="ECO:0000256" key="3">
    <source>
        <dbReference type="ARBA" id="ARBA00022737"/>
    </source>
</evidence>
<dbReference type="PANTHER" id="PTHR16515">
    <property type="entry name" value="PR DOMAIN ZINC FINGER PROTEIN"/>
    <property type="match status" value="1"/>
</dbReference>
<feature type="compositionally biased region" description="Low complexity" evidence="8">
    <location>
        <begin position="132"/>
        <end position="155"/>
    </location>
</feature>
<evidence type="ECO:0000256" key="6">
    <source>
        <dbReference type="ARBA" id="ARBA00023242"/>
    </source>
</evidence>
<feature type="compositionally biased region" description="Low complexity" evidence="8">
    <location>
        <begin position="349"/>
        <end position="359"/>
    </location>
</feature>
<feature type="domain" description="C2H2-type" evidence="9">
    <location>
        <begin position="583"/>
        <end position="610"/>
    </location>
</feature>
<dbReference type="PANTHER" id="PTHR16515:SF49">
    <property type="entry name" value="GASTRULA ZINC FINGER PROTEIN XLCGF49.1-LIKE-RELATED"/>
    <property type="match status" value="1"/>
</dbReference>
<dbReference type="Pfam" id="PF00096">
    <property type="entry name" value="zf-C2H2"/>
    <property type="match status" value="2"/>
</dbReference>
<protein>
    <recommendedName>
        <fullName evidence="9">C2H2-type domain-containing protein</fullName>
    </recommendedName>
</protein>
<dbReference type="InterPro" id="IPR050331">
    <property type="entry name" value="Zinc_finger"/>
</dbReference>
<feature type="region of interest" description="Disordered" evidence="8">
    <location>
        <begin position="475"/>
        <end position="525"/>
    </location>
</feature>
<feature type="region of interest" description="Disordered" evidence="8">
    <location>
        <begin position="175"/>
        <end position="213"/>
    </location>
</feature>
<keyword evidence="6" id="KW-0539">Nucleus</keyword>
<organism evidence="10 11">
    <name type="scientific">Marasmius crinis-equi</name>
    <dbReference type="NCBI Taxonomy" id="585013"/>
    <lineage>
        <taxon>Eukaryota</taxon>
        <taxon>Fungi</taxon>
        <taxon>Dikarya</taxon>
        <taxon>Basidiomycota</taxon>
        <taxon>Agaricomycotina</taxon>
        <taxon>Agaricomycetes</taxon>
        <taxon>Agaricomycetidae</taxon>
        <taxon>Agaricales</taxon>
        <taxon>Marasmiineae</taxon>
        <taxon>Marasmiaceae</taxon>
        <taxon>Marasmius</taxon>
    </lineage>
</organism>
<feature type="domain" description="C2H2-type" evidence="9">
    <location>
        <begin position="611"/>
        <end position="638"/>
    </location>
</feature>
<feature type="region of interest" description="Disordered" evidence="8">
    <location>
        <begin position="413"/>
        <end position="441"/>
    </location>
</feature>
<feature type="compositionally biased region" description="Polar residues" evidence="8">
    <location>
        <begin position="477"/>
        <end position="490"/>
    </location>
</feature>
<dbReference type="SMART" id="SM00355">
    <property type="entry name" value="ZnF_C2H2"/>
    <property type="match status" value="2"/>
</dbReference>
<dbReference type="Gene3D" id="3.30.160.60">
    <property type="entry name" value="Classic Zinc Finger"/>
    <property type="match status" value="2"/>
</dbReference>
<evidence type="ECO:0000256" key="5">
    <source>
        <dbReference type="ARBA" id="ARBA00022833"/>
    </source>
</evidence>
<evidence type="ECO:0000256" key="4">
    <source>
        <dbReference type="ARBA" id="ARBA00022771"/>
    </source>
</evidence>
<feature type="compositionally biased region" description="Low complexity" evidence="8">
    <location>
        <begin position="377"/>
        <end position="388"/>
    </location>
</feature>
<dbReference type="PROSITE" id="PS00028">
    <property type="entry name" value="ZINC_FINGER_C2H2_1"/>
    <property type="match status" value="1"/>
</dbReference>
<keyword evidence="11" id="KW-1185">Reference proteome</keyword>
<evidence type="ECO:0000256" key="8">
    <source>
        <dbReference type="SAM" id="MobiDB-lite"/>
    </source>
</evidence>
<feature type="compositionally biased region" description="Polar residues" evidence="8">
    <location>
        <begin position="175"/>
        <end position="196"/>
    </location>
</feature>
<sequence length="642" mass="68671">METPSIVVEPPREEVDLIDGGHNASLNSALQVYYNGTYSCTTSSARNASAEQGLFSTPLEHSSHSSGQISPLITTGLRDGTVQHAPNYPYREFEGIITVTSGNMFLSASGQNSPIEALSPASTSSGDLFPETWSDTSSTWSPSVESSSPSSPSLSPINTSMLNFTFNDAPYLEESFSSQQNPGTSRMRSNSYSGGSDSPPGVNNGGRPRSASFTNVNVSTFLPPDSQPQWVPSYHQNEIPLTNPMPNDFSMMDTSLFSAGASTSFGSPTSPSYSPTNDAWSVTEVPPGAMPGVTFNYPPPEGPPPSTNQVFAHSRSHSTHLTVPLAPSLQRRGAHRRSHSHTGVHDHASSPTSPASPDSMRGSFPSTRGRQPTPGFAANRSRPSSAASLTREPSYSQIDQSAAFLSVNPATQYPSHMSDSSSYLSPSPAPSSASPSPVQSPLIGSPVELAVPDFTGMEAMPSISVDDSLVRRHSFAGGSSQSHDARQPQTLHRAASDPVGRGRRARPRPRFPGLLRPQNEVDEVPPPQELSIMINVPVEGIASTSTATTPLSSDSEHKEMVASNKIVDASTKRRKKPGERGRFICPICNHNFTAKHNLNNHMNSHSGVKPFKCEVCKQTFTTSGTAKRHQNNCTGKMPRKRS</sequence>
<dbReference type="EMBL" id="JBAHYK010000298">
    <property type="protein sequence ID" value="KAL0575497.1"/>
    <property type="molecule type" value="Genomic_DNA"/>
</dbReference>
<comment type="subcellular location">
    <subcellularLocation>
        <location evidence="1">Nucleus</location>
    </subcellularLocation>
</comment>
<evidence type="ECO:0000259" key="9">
    <source>
        <dbReference type="PROSITE" id="PS50157"/>
    </source>
</evidence>
<feature type="compositionally biased region" description="Polar residues" evidence="8">
    <location>
        <begin position="112"/>
        <end position="126"/>
    </location>
</feature>
<evidence type="ECO:0000313" key="11">
    <source>
        <dbReference type="Proteomes" id="UP001465976"/>
    </source>
</evidence>
<keyword evidence="2" id="KW-0479">Metal-binding</keyword>
<feature type="compositionally biased region" description="Basic residues" evidence="8">
    <location>
        <begin position="332"/>
        <end position="342"/>
    </location>
</feature>
<gene>
    <name evidence="10" type="ORF">V5O48_006482</name>
</gene>